<evidence type="ECO:0000313" key="2">
    <source>
        <dbReference type="Proteomes" id="UP000078335"/>
    </source>
</evidence>
<dbReference type="Proteomes" id="UP000078335">
    <property type="component" value="Unassembled WGS sequence"/>
</dbReference>
<organism evidence="1 2">
    <name type="scientific">Curtobacterium oceanosedimentum</name>
    <dbReference type="NCBI Taxonomy" id="465820"/>
    <lineage>
        <taxon>Bacteria</taxon>
        <taxon>Bacillati</taxon>
        <taxon>Actinomycetota</taxon>
        <taxon>Actinomycetes</taxon>
        <taxon>Micrococcales</taxon>
        <taxon>Microbacteriaceae</taxon>
        <taxon>Curtobacterium</taxon>
    </lineage>
</organism>
<dbReference type="EMBL" id="LDRB01000131">
    <property type="protein sequence ID" value="KTR37297.1"/>
    <property type="molecule type" value="Genomic_DNA"/>
</dbReference>
<protein>
    <recommendedName>
        <fullName evidence="3">tRNA(Ile)-lysidine/2-thiocytidine synthase N-terminal domain-containing protein</fullName>
    </recommendedName>
</protein>
<gene>
    <name evidence="1" type="ORF">NS263_15805</name>
</gene>
<accession>A0ABR5S274</accession>
<keyword evidence="2" id="KW-1185">Reference proteome</keyword>
<evidence type="ECO:0000313" key="1">
    <source>
        <dbReference type="EMBL" id="KTR37297.1"/>
    </source>
</evidence>
<dbReference type="Gene3D" id="3.40.50.620">
    <property type="entry name" value="HUPs"/>
    <property type="match status" value="1"/>
</dbReference>
<reference evidence="1 2" key="1">
    <citation type="journal article" date="2016" name="Front. Microbiol.">
        <title>Genomic Resource of Rice Seed Associated Bacteria.</title>
        <authorList>
            <person name="Midha S."/>
            <person name="Bansal K."/>
            <person name="Sharma S."/>
            <person name="Kumar N."/>
            <person name="Patil P.P."/>
            <person name="Chaudhry V."/>
            <person name="Patil P.B."/>
        </authorList>
    </citation>
    <scope>NUCLEOTIDE SEQUENCE [LARGE SCALE GENOMIC DNA]</scope>
    <source>
        <strain evidence="1 2">NS263</strain>
    </source>
</reference>
<evidence type="ECO:0008006" key="3">
    <source>
        <dbReference type="Google" id="ProtNLM"/>
    </source>
</evidence>
<sequence length="69" mass="7200">MDPAVAATRLAVRTLLSQARDEGLLQPGDLVTVALSGGADSLALAAPRDRHTAPRLLPVTYTNLPLPTI</sequence>
<dbReference type="SUPFAM" id="SSF52402">
    <property type="entry name" value="Adenine nucleotide alpha hydrolases-like"/>
    <property type="match status" value="1"/>
</dbReference>
<proteinExistence type="predicted"/>
<comment type="caution">
    <text evidence="1">The sequence shown here is derived from an EMBL/GenBank/DDBJ whole genome shotgun (WGS) entry which is preliminary data.</text>
</comment>
<name>A0ABR5S274_9MICO</name>
<dbReference type="InterPro" id="IPR014729">
    <property type="entry name" value="Rossmann-like_a/b/a_fold"/>
</dbReference>